<dbReference type="InterPro" id="IPR010281">
    <property type="entry name" value="DUF885"/>
</dbReference>
<organism evidence="1 2">
    <name type="scientific">Sphingomonas olei</name>
    <dbReference type="NCBI Taxonomy" id="1886787"/>
    <lineage>
        <taxon>Bacteria</taxon>
        <taxon>Pseudomonadati</taxon>
        <taxon>Pseudomonadota</taxon>
        <taxon>Alphaproteobacteria</taxon>
        <taxon>Sphingomonadales</taxon>
        <taxon>Sphingomonadaceae</taxon>
        <taxon>Sphingomonas</taxon>
    </lineage>
</organism>
<accession>A0ABY2QKJ3</accession>
<evidence type="ECO:0000313" key="2">
    <source>
        <dbReference type="Proteomes" id="UP000308038"/>
    </source>
</evidence>
<comment type="caution">
    <text evidence="1">The sequence shown here is derived from an EMBL/GenBank/DDBJ whole genome shotgun (WGS) entry which is preliminary data.</text>
</comment>
<dbReference type="PANTHER" id="PTHR33361:SF2">
    <property type="entry name" value="DUF885 DOMAIN-CONTAINING PROTEIN"/>
    <property type="match status" value="1"/>
</dbReference>
<reference evidence="1 2" key="1">
    <citation type="submission" date="2019-04" db="EMBL/GenBank/DDBJ databases">
        <title>Microbes associate with the intestines of laboratory mice.</title>
        <authorList>
            <person name="Navarre W."/>
            <person name="Wong E."/>
            <person name="Huang K.C."/>
            <person name="Tropini C."/>
            <person name="Ng K."/>
            <person name="Yu B."/>
        </authorList>
    </citation>
    <scope>NUCLEOTIDE SEQUENCE [LARGE SCALE GENOMIC DNA]</scope>
    <source>
        <strain evidence="1 2">NM83_B4-11</strain>
    </source>
</reference>
<protein>
    <submittedName>
        <fullName evidence="1">DUF885 family protein</fullName>
    </submittedName>
</protein>
<sequence length="610" mass="66448">MDRRSFLASASAASVFALIPDALRAQTGVAGAGANTATNPADAQLNSLFDKVFAQTLQRSPELATSLGMDKGANAALKHRLTDQSAAGKASARAELKQAIAAIRAVDPAPLSTRSKLDREVILYSLESRAIPYDRFKLDGVQRPFTIFQQGGSYFSTPDFLNSSHTINNAADCEAYLDRLGAFAKRLDQDTANQKEEASRGYLAPDFSLDLTLGQMAKLRGQPAADSGLAQSVAKRAAAKNIGGDWQARAAKIVEGEIYPALDRQIALIKALRPKARSSAGIWDVPQGDAIYAAALEQATTTKYSPAEVHQMGLDQVAEITAQLDTILRKQGLTRGNVGARLNELNVRPEQVYPDTAEGRAALIKGLNEGNAAMTAKLGQAILNPPSEPLDIRAVPVDIQDGASNGYYSRAALDGSRPAIYWINLKNVGDWPKYSLPSLTYHEGVPGHHLQISIAQKAPQPLLRNLSFFSGYSEGWALYAESLADELGGYADDLERAGFLQSYLFRAARLVIDTGIHTKRWTRDQATDYMVETVGFARPRSQREIERYCTQPGQACSYKVGHAAWVRARETAQKLRGDKFDLRQFHEVLQYGAVPLTILQRLVEEQARTA</sequence>
<dbReference type="PANTHER" id="PTHR33361">
    <property type="entry name" value="GLR0591 PROTEIN"/>
    <property type="match status" value="1"/>
</dbReference>
<dbReference type="EMBL" id="SSTI01000002">
    <property type="protein sequence ID" value="THG41620.1"/>
    <property type="molecule type" value="Genomic_DNA"/>
</dbReference>
<dbReference type="Pfam" id="PF05960">
    <property type="entry name" value="DUF885"/>
    <property type="match status" value="1"/>
</dbReference>
<keyword evidence="2" id="KW-1185">Reference proteome</keyword>
<dbReference type="RefSeq" id="WP_136450767.1">
    <property type="nucleotide sequence ID" value="NZ_SSTI01000002.1"/>
</dbReference>
<dbReference type="Proteomes" id="UP000308038">
    <property type="component" value="Unassembled WGS sequence"/>
</dbReference>
<proteinExistence type="predicted"/>
<gene>
    <name evidence="1" type="ORF">E5988_03700</name>
</gene>
<name>A0ABY2QKJ3_9SPHN</name>
<evidence type="ECO:0000313" key="1">
    <source>
        <dbReference type="EMBL" id="THG41620.1"/>
    </source>
</evidence>